<evidence type="ECO:0000313" key="6">
    <source>
        <dbReference type="Proteomes" id="UP001199528"/>
    </source>
</evidence>
<accession>A0AAJ6P5U0</accession>
<dbReference type="EMBL" id="CP085083">
    <property type="protein sequence ID" value="WDZ51815.1"/>
    <property type="molecule type" value="Genomic_DNA"/>
</dbReference>
<gene>
    <name evidence="5" type="ORF">LF296_03185</name>
</gene>
<dbReference type="Gene3D" id="1.10.10.10">
    <property type="entry name" value="Winged helix-like DNA-binding domain superfamily/Winged helix DNA-binding domain"/>
    <property type="match status" value="1"/>
</dbReference>
<evidence type="ECO:0000313" key="5">
    <source>
        <dbReference type="EMBL" id="WDZ51815.1"/>
    </source>
</evidence>
<dbReference type="Pfam" id="PF00486">
    <property type="entry name" value="Trans_reg_C"/>
    <property type="match status" value="1"/>
</dbReference>
<organism evidence="5 6">
    <name type="scientific">Acinetobacter vivianii</name>
    <dbReference type="NCBI Taxonomy" id="1776742"/>
    <lineage>
        <taxon>Bacteria</taxon>
        <taxon>Pseudomonadati</taxon>
        <taxon>Pseudomonadota</taxon>
        <taxon>Gammaproteobacteria</taxon>
        <taxon>Moraxellales</taxon>
        <taxon>Moraxellaceae</taxon>
        <taxon>Acinetobacter</taxon>
    </lineage>
</organism>
<dbReference type="GO" id="GO:0006355">
    <property type="term" value="P:regulation of DNA-templated transcription"/>
    <property type="evidence" value="ECO:0007669"/>
    <property type="project" value="InterPro"/>
</dbReference>
<evidence type="ECO:0000256" key="2">
    <source>
        <dbReference type="PROSITE-ProRule" id="PRU01091"/>
    </source>
</evidence>
<feature type="transmembrane region" description="Helical" evidence="3">
    <location>
        <begin position="159"/>
        <end position="178"/>
    </location>
</feature>
<dbReference type="SMART" id="SM00862">
    <property type="entry name" value="Trans_reg_C"/>
    <property type="match status" value="1"/>
</dbReference>
<dbReference type="GO" id="GO:0003677">
    <property type="term" value="F:DNA binding"/>
    <property type="evidence" value="ECO:0007669"/>
    <property type="project" value="UniProtKB-UniRule"/>
</dbReference>
<dbReference type="InterPro" id="IPR001867">
    <property type="entry name" value="OmpR/PhoB-type_DNA-bd"/>
</dbReference>
<dbReference type="Proteomes" id="UP001199528">
    <property type="component" value="Chromosome"/>
</dbReference>
<evidence type="ECO:0000256" key="3">
    <source>
        <dbReference type="SAM" id="Phobius"/>
    </source>
</evidence>
<dbReference type="InterPro" id="IPR016032">
    <property type="entry name" value="Sig_transdc_resp-reg_C-effctor"/>
</dbReference>
<feature type="DNA-binding region" description="OmpR/PhoB-type" evidence="2">
    <location>
        <begin position="1"/>
        <end position="105"/>
    </location>
</feature>
<dbReference type="AlphaFoldDB" id="A0AAJ6P5U0"/>
<keyword evidence="3" id="KW-1133">Transmembrane helix</keyword>
<dbReference type="SUPFAM" id="SSF46894">
    <property type="entry name" value="C-terminal effector domain of the bipartite response regulators"/>
    <property type="match status" value="1"/>
</dbReference>
<name>A0AAJ6P5U0_9GAMM</name>
<protein>
    <submittedName>
        <fullName evidence="5">Winged helix-turn-helix domain-containing protein</fullName>
    </submittedName>
</protein>
<keyword evidence="1 2" id="KW-0238">DNA-binding</keyword>
<evidence type="ECO:0000259" key="4">
    <source>
        <dbReference type="PROSITE" id="PS51755"/>
    </source>
</evidence>
<sequence length="274" mass="31219">MAQKQINEYLIFDDISRDLISLKLKNKNVTLGQAAAFCLDCLIAAQGKVVSQETLIEAGWRKHGFEVSSGNVRQVISQLRRAFSQLKESPDLLVTVHKLGYRLQVDLPIMTSIEEIQTVPTEVEQVELLEQFDPTLTDDHVITPVPVLLAQPKKFKAKYFIWAGILLLNAAIAISYFYTTRGSSLSHVQYQPYSAFPIKDKQLLVDKRILNNPELINHSLTMLISSTFWQKDNTHYRWVYLNAAANPEVHSFFLCDQPITEKHLQCVSRVFVGE</sequence>
<dbReference type="InterPro" id="IPR036388">
    <property type="entry name" value="WH-like_DNA-bd_sf"/>
</dbReference>
<dbReference type="KEGG" id="aviv:LF296_03185"/>
<dbReference type="PROSITE" id="PS51755">
    <property type="entry name" value="OMPR_PHOB"/>
    <property type="match status" value="1"/>
</dbReference>
<dbReference type="GO" id="GO:0000160">
    <property type="term" value="P:phosphorelay signal transduction system"/>
    <property type="evidence" value="ECO:0007669"/>
    <property type="project" value="InterPro"/>
</dbReference>
<proteinExistence type="predicted"/>
<reference evidence="5" key="1">
    <citation type="journal article" date="2022" name="Front Environ Sci">
        <title>Complete genome sequence analysis of a novel alkane-degrading bacterial strain, Acinetobacter vivianii KJ-1, and its diesel degradation ability.</title>
        <authorList>
            <person name="Zhang Y."/>
            <person name="Song F."/>
            <person name="Wang J."/>
            <person name="Zhao Q."/>
            <person name="Zheng L."/>
            <person name="Wang Z."/>
            <person name="Zhang X."/>
            <person name="Gao Y."/>
            <person name="Chen G."/>
            <person name="Huang Y."/>
        </authorList>
    </citation>
    <scope>NUCLEOTIDE SEQUENCE</scope>
    <source>
        <strain evidence="5">KJ-1</strain>
    </source>
</reference>
<dbReference type="RefSeq" id="WP_272655483.1">
    <property type="nucleotide sequence ID" value="NZ_CP085083.1"/>
</dbReference>
<dbReference type="CDD" id="cd00383">
    <property type="entry name" value="trans_reg_C"/>
    <property type="match status" value="1"/>
</dbReference>
<reference evidence="5" key="2">
    <citation type="submission" date="2023-02" db="EMBL/GenBank/DDBJ databases">
        <authorList>
            <person name="Huang Y."/>
            <person name="Zhang Y."/>
            <person name="Zhang T."/>
            <person name="Wang J."/>
        </authorList>
    </citation>
    <scope>NUCLEOTIDE SEQUENCE</scope>
    <source>
        <strain evidence="5">KJ-1</strain>
    </source>
</reference>
<feature type="domain" description="OmpR/PhoB-type" evidence="4">
    <location>
        <begin position="1"/>
        <end position="105"/>
    </location>
</feature>
<evidence type="ECO:0000256" key="1">
    <source>
        <dbReference type="ARBA" id="ARBA00023125"/>
    </source>
</evidence>
<keyword evidence="3" id="KW-0472">Membrane</keyword>
<keyword evidence="3" id="KW-0812">Transmembrane</keyword>